<dbReference type="KEGG" id="aev:EI546_07085"/>
<dbReference type="PANTHER" id="PTHR37299">
    <property type="entry name" value="TRANSCRIPTIONAL REGULATOR-RELATED"/>
    <property type="match status" value="1"/>
</dbReference>
<dbReference type="Pfam" id="PF04397">
    <property type="entry name" value="LytTR"/>
    <property type="match status" value="1"/>
</dbReference>
<dbReference type="Gene3D" id="2.40.50.1020">
    <property type="entry name" value="LytTr DNA-binding domain"/>
    <property type="match status" value="1"/>
</dbReference>
<dbReference type="PROSITE" id="PS50930">
    <property type="entry name" value="HTH_LYTTR"/>
    <property type="match status" value="1"/>
</dbReference>
<reference evidence="4 5" key="1">
    <citation type="submission" date="2019-01" db="EMBL/GenBank/DDBJ databases">
        <title>Complete genome sequencing of Aequorivita sp. H23M31.</title>
        <authorList>
            <person name="Bae J.-W."/>
        </authorList>
    </citation>
    <scope>NUCLEOTIDE SEQUENCE [LARGE SCALE GENOMIC DNA]</scope>
    <source>
        <strain evidence="4 5">H23M31</strain>
    </source>
</reference>
<keyword evidence="5" id="KW-1185">Reference proteome</keyword>
<evidence type="ECO:0000256" key="1">
    <source>
        <dbReference type="PROSITE-ProRule" id="PRU00169"/>
    </source>
</evidence>
<gene>
    <name evidence="4" type="ORF">EI546_07085</name>
</gene>
<evidence type="ECO:0000313" key="4">
    <source>
        <dbReference type="EMBL" id="QAA81501.1"/>
    </source>
</evidence>
<dbReference type="InterPro" id="IPR046947">
    <property type="entry name" value="LytR-like"/>
</dbReference>
<dbReference type="GO" id="GO:0003677">
    <property type="term" value="F:DNA binding"/>
    <property type="evidence" value="ECO:0007669"/>
    <property type="project" value="InterPro"/>
</dbReference>
<evidence type="ECO:0000259" key="3">
    <source>
        <dbReference type="PROSITE" id="PS50930"/>
    </source>
</evidence>
<dbReference type="Gene3D" id="3.40.50.2300">
    <property type="match status" value="1"/>
</dbReference>
<dbReference type="RefSeq" id="WP_128249889.1">
    <property type="nucleotide sequence ID" value="NZ_CP034951.1"/>
</dbReference>
<sequence length="240" mass="27311">MIRCLIIEDDLSIVETIKAIGNDFSDISLYASAENHESALNLVLKVAPDIVFINIQTIKISLCEFLFDISEYGLIKPHFIALSSTKENAFDAFAYGFADYLLKPLSELTLRKSFLKGQKSVVAKRNETICLKSNKDYQYLNIDEILYLKADNNTTDFYMADGRIVGAYKTLKVFEDQLPQTFIRIHKSFIINKNCISRINYSKSIFVINNAHEIPFTKTFNANIESIFNDLSNSTIVTLN</sequence>
<dbReference type="PROSITE" id="PS50110">
    <property type="entry name" value="RESPONSE_REGULATORY"/>
    <property type="match status" value="1"/>
</dbReference>
<evidence type="ECO:0000259" key="2">
    <source>
        <dbReference type="PROSITE" id="PS50110"/>
    </source>
</evidence>
<protein>
    <submittedName>
        <fullName evidence="4">Response regulator transcription factor</fullName>
    </submittedName>
</protein>
<dbReference type="SMART" id="SM00448">
    <property type="entry name" value="REC"/>
    <property type="match status" value="1"/>
</dbReference>
<feature type="domain" description="HTH LytTR-type" evidence="3">
    <location>
        <begin position="129"/>
        <end position="230"/>
    </location>
</feature>
<dbReference type="OrthoDB" id="2168082at2"/>
<dbReference type="SUPFAM" id="SSF52172">
    <property type="entry name" value="CheY-like"/>
    <property type="match status" value="1"/>
</dbReference>
<proteinExistence type="predicted"/>
<dbReference type="Proteomes" id="UP000285517">
    <property type="component" value="Chromosome"/>
</dbReference>
<name>A0A410G2N2_9FLAO</name>
<dbReference type="InterPro" id="IPR007492">
    <property type="entry name" value="LytTR_DNA-bd_dom"/>
</dbReference>
<dbReference type="InterPro" id="IPR011006">
    <property type="entry name" value="CheY-like_superfamily"/>
</dbReference>
<accession>A0A410G2N2</accession>
<feature type="domain" description="Response regulatory" evidence="2">
    <location>
        <begin position="3"/>
        <end position="118"/>
    </location>
</feature>
<evidence type="ECO:0000313" key="5">
    <source>
        <dbReference type="Proteomes" id="UP000285517"/>
    </source>
</evidence>
<dbReference type="SMART" id="SM00850">
    <property type="entry name" value="LytTR"/>
    <property type="match status" value="1"/>
</dbReference>
<organism evidence="4 5">
    <name type="scientific">Aequorivita ciconiae</name>
    <dbReference type="NCBI Taxonomy" id="2494375"/>
    <lineage>
        <taxon>Bacteria</taxon>
        <taxon>Pseudomonadati</taxon>
        <taxon>Bacteroidota</taxon>
        <taxon>Flavobacteriia</taxon>
        <taxon>Flavobacteriales</taxon>
        <taxon>Flavobacteriaceae</taxon>
        <taxon>Aequorivita</taxon>
    </lineage>
</organism>
<dbReference type="InterPro" id="IPR001789">
    <property type="entry name" value="Sig_transdc_resp-reg_receiver"/>
</dbReference>
<dbReference type="EMBL" id="CP034951">
    <property type="protein sequence ID" value="QAA81501.1"/>
    <property type="molecule type" value="Genomic_DNA"/>
</dbReference>
<comment type="caution">
    <text evidence="1">Lacks conserved residue(s) required for the propagation of feature annotation.</text>
</comment>
<dbReference type="GO" id="GO:0000156">
    <property type="term" value="F:phosphorelay response regulator activity"/>
    <property type="evidence" value="ECO:0007669"/>
    <property type="project" value="InterPro"/>
</dbReference>
<dbReference type="PANTHER" id="PTHR37299:SF1">
    <property type="entry name" value="STAGE 0 SPORULATION PROTEIN A HOMOLOG"/>
    <property type="match status" value="1"/>
</dbReference>
<dbReference type="AlphaFoldDB" id="A0A410G2N2"/>